<reference evidence="1 2" key="1">
    <citation type="journal article" date="2017" name="Gigascience">
        <title>Draft genome of the honey bee ectoparasitic mite, Tropilaelaps mercedesae, is shaped by the parasitic life history.</title>
        <authorList>
            <person name="Dong X."/>
            <person name="Armstrong S.D."/>
            <person name="Xia D."/>
            <person name="Makepeace B.L."/>
            <person name="Darby A.C."/>
            <person name="Kadowaki T."/>
        </authorList>
    </citation>
    <scope>NUCLEOTIDE SEQUENCE [LARGE SCALE GENOMIC DNA]</scope>
    <source>
        <strain evidence="1">Wuxi-XJTLU</strain>
    </source>
</reference>
<comment type="caution">
    <text evidence="1">The sequence shown here is derived from an EMBL/GenBank/DDBJ whole genome shotgun (WGS) entry which is preliminary data.</text>
</comment>
<accession>A0A1V9Y3U4</accession>
<organism evidence="1 2">
    <name type="scientific">Tropilaelaps mercedesae</name>
    <dbReference type="NCBI Taxonomy" id="418985"/>
    <lineage>
        <taxon>Eukaryota</taxon>
        <taxon>Metazoa</taxon>
        <taxon>Ecdysozoa</taxon>
        <taxon>Arthropoda</taxon>
        <taxon>Chelicerata</taxon>
        <taxon>Arachnida</taxon>
        <taxon>Acari</taxon>
        <taxon>Parasitiformes</taxon>
        <taxon>Mesostigmata</taxon>
        <taxon>Gamasina</taxon>
        <taxon>Dermanyssoidea</taxon>
        <taxon>Laelapidae</taxon>
        <taxon>Tropilaelaps</taxon>
    </lineage>
</organism>
<gene>
    <name evidence="1" type="ORF">BIW11_05077</name>
</gene>
<name>A0A1V9Y3U4_9ACAR</name>
<evidence type="ECO:0000313" key="2">
    <source>
        <dbReference type="Proteomes" id="UP000192247"/>
    </source>
</evidence>
<dbReference type="Proteomes" id="UP000192247">
    <property type="component" value="Unassembled WGS sequence"/>
</dbReference>
<dbReference type="EMBL" id="MNPL01000030">
    <property type="protein sequence ID" value="OQR80405.1"/>
    <property type="molecule type" value="Genomic_DNA"/>
</dbReference>
<proteinExistence type="predicted"/>
<keyword evidence="2" id="KW-1185">Reference proteome</keyword>
<sequence length="534" mass="62104">MEPRIVDVLSQLGGGPMFERLLNELKNSDSIEKHLGDMFIWTLNHGEARHVDFLLDAGLIFHTGSELESALRHLLTVEPSERCREIYRRLFGELRQRHPKKCRAIVSALFTAAGVEIDKVAFEWIQFFITECCQADYGTTDLYALALTGHYRVTRLLDRLFAERPHNLSDRRQHHYHSIVCTLGAICVFRNDIPTYLRIRPRYKDMLRSIKVPVNEFGEIQYLLESRKQHNINKVCIYKALKHLRATIWCSSSAFNSRYRAYYRNTLERAVDTTISLLKSSRDRLKIVIRLADVEQRIFNAGNTNALRLARTILQPGTLKGCLDNLTCKDFGKVLRRLCWTINQPDAWLHDMLFDKLIEFSKRPIIDSTGRNDLLYALLWYFDTHEHSKASSRSERVLRILLENGLYVASFDDGPLPLLFAFTVTYPASWFFKRSPVTDILESQCWCMHPVGHLEVPQLRCLAAARVTSNVLLQTLDAVHMFIGNGRVRTSVSQFIRAHETLELDRRLFRQEFSAIVRYRVCNERPQKIRVWTT</sequence>
<dbReference type="InParanoid" id="A0A1V9Y3U4"/>
<dbReference type="AlphaFoldDB" id="A0A1V9Y3U4"/>
<dbReference type="EMBL" id="MNPL01000030">
    <property type="protein sequence ID" value="OQR80404.1"/>
    <property type="molecule type" value="Genomic_DNA"/>
</dbReference>
<evidence type="ECO:0000313" key="1">
    <source>
        <dbReference type="EMBL" id="OQR80404.1"/>
    </source>
</evidence>
<dbReference type="EMBL" id="MNPL01000030">
    <property type="protein sequence ID" value="OQR80406.1"/>
    <property type="molecule type" value="Genomic_DNA"/>
</dbReference>
<protein>
    <submittedName>
        <fullName evidence="1">Uncharacterized protein</fullName>
    </submittedName>
</protein>